<organism evidence="1">
    <name type="scientific">marine sediment metagenome</name>
    <dbReference type="NCBI Taxonomy" id="412755"/>
    <lineage>
        <taxon>unclassified sequences</taxon>
        <taxon>metagenomes</taxon>
        <taxon>ecological metagenomes</taxon>
    </lineage>
</organism>
<comment type="caution">
    <text evidence="1">The sequence shown here is derived from an EMBL/GenBank/DDBJ whole genome shotgun (WGS) entry which is preliminary data.</text>
</comment>
<sequence>MPQKDAFSNLHGIKDLPTREAIRIQADVVSAARVETRRAKDAGEETARTVDGLTSQVARLGGLKAVLDTLNMNVNIVLDHPWFVLGLAADQSIADNTASVAILWDQAVGSPGGFYDLETADGFVFLGRKPGIWEITLHVLWGANATGRRVASVGSLGDFTYSLVDNRDAVSAGTMSHHISASVPTVNPPGSSSAAWTRFGSTAFQNSGGPLSIQGDSSFPTSLSCFYLGPLPA</sequence>
<accession>A0A0F9PG83</accession>
<dbReference type="AlphaFoldDB" id="A0A0F9PG83"/>
<gene>
    <name evidence="1" type="ORF">LCGC14_0904220</name>
</gene>
<proteinExistence type="predicted"/>
<name>A0A0F9PG83_9ZZZZ</name>
<protein>
    <submittedName>
        <fullName evidence="1">Uncharacterized protein</fullName>
    </submittedName>
</protein>
<dbReference type="EMBL" id="LAZR01002964">
    <property type="protein sequence ID" value="KKN23507.1"/>
    <property type="molecule type" value="Genomic_DNA"/>
</dbReference>
<evidence type="ECO:0000313" key="1">
    <source>
        <dbReference type="EMBL" id="KKN23507.1"/>
    </source>
</evidence>
<reference evidence="1" key="1">
    <citation type="journal article" date="2015" name="Nature">
        <title>Complex archaea that bridge the gap between prokaryotes and eukaryotes.</title>
        <authorList>
            <person name="Spang A."/>
            <person name="Saw J.H."/>
            <person name="Jorgensen S.L."/>
            <person name="Zaremba-Niedzwiedzka K."/>
            <person name="Martijn J."/>
            <person name="Lind A.E."/>
            <person name="van Eijk R."/>
            <person name="Schleper C."/>
            <person name="Guy L."/>
            <person name="Ettema T.J."/>
        </authorList>
    </citation>
    <scope>NUCLEOTIDE SEQUENCE</scope>
</reference>